<dbReference type="InterPro" id="IPR005235">
    <property type="entry name" value="YmdB-like"/>
</dbReference>
<feature type="binding site" evidence="2">
    <location>
        <position position="161"/>
    </location>
    <ligand>
        <name>Fe cation</name>
        <dbReference type="ChEBI" id="CHEBI:24875"/>
        <label>2</label>
    </ligand>
</feature>
<gene>
    <name evidence="3" type="ordered locus">MYPU_6710</name>
</gene>
<dbReference type="GO" id="GO:0004113">
    <property type="term" value="F:2',3'-cyclic-nucleotide 3'-phosphodiesterase activity"/>
    <property type="evidence" value="ECO:0007669"/>
    <property type="project" value="TreeGrafter"/>
</dbReference>
<dbReference type="SUPFAM" id="SSF56300">
    <property type="entry name" value="Metallo-dependent phosphatases"/>
    <property type="match status" value="1"/>
</dbReference>
<dbReference type="BioCyc" id="MPUL272635:G1GT6-683-MONOMER"/>
<dbReference type="PIRSF" id="PIRSF004789">
    <property type="entry name" value="DR1281"/>
    <property type="match status" value="1"/>
</dbReference>
<proteinExistence type="predicted"/>
<evidence type="ECO:0000313" key="4">
    <source>
        <dbReference type="Proteomes" id="UP000000528"/>
    </source>
</evidence>
<dbReference type="Gene3D" id="3.60.21.10">
    <property type="match status" value="1"/>
</dbReference>
<dbReference type="Pfam" id="PF13277">
    <property type="entry name" value="YmdB"/>
    <property type="match status" value="1"/>
</dbReference>
<dbReference type="STRING" id="272635.gene:17577281"/>
<dbReference type="AlphaFoldDB" id="Q98PP8"/>
<feature type="binding site" evidence="2">
    <location>
        <position position="73"/>
    </location>
    <ligand>
        <name>Fe cation</name>
        <dbReference type="ChEBI" id="CHEBI:24875"/>
        <label>2</label>
    </ligand>
</feature>
<dbReference type="Proteomes" id="UP000000528">
    <property type="component" value="Chromosome"/>
</dbReference>
<evidence type="ECO:0000256" key="1">
    <source>
        <dbReference type="PIRSR" id="PIRSR004789-50"/>
    </source>
</evidence>
<sequence length="270" mass="30280">MCNDKKIRVLFIGDIFGKPGIQCVEEHLDLVKSKYNIDFTIAQAENVSGRKGFVKKDYKKLKSIGIDVFTLGNHVWAKDDIHSIIDNDDVIRPLNINNTYRGHGTQVFDVKGVTLRVTSIMGIAFNRLLSPWKEEYANSFFDAIDKVLLTNESDLHFIDFHAETTSEKSVLSLYLDGKVNALIGTHTHVQTNDARTLPLGTAFLTDVGMTGPANSAVGANYNEVYEKMRNNSDLRFRVSSNPSQFNAVVLELSTRENKVISLLNIQPEKK</sequence>
<keyword evidence="4" id="KW-1185">Reference proteome</keyword>
<protein>
    <recommendedName>
        <fullName evidence="5">Metallophosphoesterase</fullName>
    </recommendedName>
</protein>
<dbReference type="InterPro" id="IPR029052">
    <property type="entry name" value="Metallo-depent_PP-like"/>
</dbReference>
<reference evidence="3 4" key="1">
    <citation type="journal article" date="2001" name="Nucleic Acids Res.">
        <title>The complete genome sequence of the murine respiratory pathogen Mycoplasma pulmonis.</title>
        <authorList>
            <person name="Chambaud I."/>
            <person name="Heilig R."/>
            <person name="Ferris S."/>
            <person name="Barbe V."/>
            <person name="Samson D."/>
            <person name="Galisson F."/>
            <person name="Moszer I."/>
            <person name="Dybvig K."/>
            <person name="Wroblewski H."/>
            <person name="Viari A."/>
            <person name="Rocha E.P.C."/>
            <person name="Blanchard A."/>
        </authorList>
    </citation>
    <scope>NUCLEOTIDE SEQUENCE [LARGE SCALE GENOMIC DNA]</scope>
    <source>
        <strain evidence="3 4">UAB CTIP</strain>
    </source>
</reference>
<feature type="binding site" evidence="2">
    <location>
        <position position="46"/>
    </location>
    <ligand>
        <name>Fe cation</name>
        <dbReference type="ChEBI" id="CHEBI:24875"/>
        <label>1</label>
    </ligand>
</feature>
<evidence type="ECO:0008006" key="5">
    <source>
        <dbReference type="Google" id="ProtNLM"/>
    </source>
</evidence>
<feature type="binding site" evidence="2">
    <location>
        <position position="45"/>
    </location>
    <ligand>
        <name>Fe cation</name>
        <dbReference type="ChEBI" id="CHEBI:24875"/>
        <label>2</label>
    </ligand>
</feature>
<dbReference type="PIR" id="G90595">
    <property type="entry name" value="G90595"/>
</dbReference>
<dbReference type="EMBL" id="AL445565">
    <property type="protein sequence ID" value="CAC13844.1"/>
    <property type="molecule type" value="Genomic_DNA"/>
</dbReference>
<feature type="binding site" evidence="2">
    <location>
        <position position="186"/>
    </location>
    <ligand>
        <name>Fe cation</name>
        <dbReference type="ChEBI" id="CHEBI:24875"/>
        <label>2</label>
    </ligand>
</feature>
<organism evidence="4">
    <name type="scientific">Mycoplasmopsis pulmonis (strain UAB CTIP)</name>
    <name type="common">Mycoplasma pulmonis</name>
    <dbReference type="NCBI Taxonomy" id="272635"/>
    <lineage>
        <taxon>Bacteria</taxon>
        <taxon>Bacillati</taxon>
        <taxon>Mycoplasmatota</taxon>
        <taxon>Mycoplasmoidales</taxon>
        <taxon>Metamycoplasmataceae</taxon>
        <taxon>Mycoplasmopsis</taxon>
    </lineage>
</organism>
<dbReference type="HOGENOM" id="CLU_068238_0_0_14"/>
<evidence type="ECO:0000313" key="3">
    <source>
        <dbReference type="EMBL" id="CAC13844.1"/>
    </source>
</evidence>
<feature type="binding site" evidence="2">
    <location>
        <position position="14"/>
    </location>
    <ligand>
        <name>Fe cation</name>
        <dbReference type="ChEBI" id="CHEBI:24875"/>
        <label>1</label>
    </ligand>
</feature>
<feature type="binding site" evidence="2">
    <location>
        <position position="188"/>
    </location>
    <ligand>
        <name>Fe cation</name>
        <dbReference type="ChEBI" id="CHEBI:24875"/>
        <label>1</label>
    </ligand>
</feature>
<keyword evidence="2" id="KW-0479">Metal-binding</keyword>
<dbReference type="GO" id="GO:0046872">
    <property type="term" value="F:metal ion binding"/>
    <property type="evidence" value="ECO:0007669"/>
    <property type="project" value="UniProtKB-KW"/>
</dbReference>
<dbReference type="RefSeq" id="WP_010925472.1">
    <property type="nucleotide sequence ID" value="NC_002771.1"/>
</dbReference>
<dbReference type="PANTHER" id="PTHR36303">
    <property type="entry name" value="2',3'-CYCLIC-NUCLEOTIDE 2'-PHOSPHODIESTERASE"/>
    <property type="match status" value="1"/>
</dbReference>
<dbReference type="eggNOG" id="COG1692">
    <property type="taxonomic scope" value="Bacteria"/>
</dbReference>
<dbReference type="PANTHER" id="PTHR36303:SF1">
    <property type="entry name" value="2',3'-CYCLIC-NUCLEOTIDE 2'-PHOSPHODIESTERASE"/>
    <property type="match status" value="1"/>
</dbReference>
<accession>Q98PP8</accession>
<dbReference type="KEGG" id="mpu:MYPU_6710"/>
<feature type="active site" description="Proton donor" evidence="1">
    <location>
        <position position="74"/>
    </location>
</feature>
<name>Q98PP8_MYCPU</name>
<evidence type="ECO:0000256" key="2">
    <source>
        <dbReference type="PIRSR" id="PIRSR004789-51"/>
    </source>
</evidence>
<feature type="binding site" evidence="2">
    <location>
        <position position="45"/>
    </location>
    <ligand>
        <name>Fe cation</name>
        <dbReference type="ChEBI" id="CHEBI:24875"/>
        <label>1</label>
    </ligand>
</feature>